<feature type="non-terminal residue" evidence="1">
    <location>
        <position position="1"/>
    </location>
</feature>
<evidence type="ECO:0000313" key="1">
    <source>
        <dbReference type="EMBL" id="CAG8836954.1"/>
    </source>
</evidence>
<sequence length="66" mass="7843">YRLHQFVNDEKPYILPGFIRHHQQSNKGIQDLLLINRIAKTITLLYNIHAHVTIIRGVNRFNVFAY</sequence>
<reference evidence="1 2" key="1">
    <citation type="submission" date="2021-06" db="EMBL/GenBank/DDBJ databases">
        <authorList>
            <person name="Kallberg Y."/>
            <person name="Tangrot J."/>
            <person name="Rosling A."/>
        </authorList>
    </citation>
    <scope>NUCLEOTIDE SEQUENCE [LARGE SCALE GENOMIC DNA]</scope>
    <source>
        <strain evidence="1 2">120-4 pot B 10/14</strain>
    </source>
</reference>
<comment type="caution">
    <text evidence="1">The sequence shown here is derived from an EMBL/GenBank/DDBJ whole genome shotgun (WGS) entry which is preliminary data.</text>
</comment>
<gene>
    <name evidence="1" type="ORF">GMARGA_LOCUS33284</name>
</gene>
<dbReference type="EMBL" id="CAJVQB010054750">
    <property type="protein sequence ID" value="CAG8836954.1"/>
    <property type="molecule type" value="Genomic_DNA"/>
</dbReference>
<dbReference type="Proteomes" id="UP000789901">
    <property type="component" value="Unassembled WGS sequence"/>
</dbReference>
<protein>
    <submittedName>
        <fullName evidence="1">33542_t:CDS:1</fullName>
    </submittedName>
</protein>
<proteinExistence type="predicted"/>
<keyword evidence="2" id="KW-1185">Reference proteome</keyword>
<evidence type="ECO:0000313" key="2">
    <source>
        <dbReference type="Proteomes" id="UP000789901"/>
    </source>
</evidence>
<organism evidence="1 2">
    <name type="scientific">Gigaspora margarita</name>
    <dbReference type="NCBI Taxonomy" id="4874"/>
    <lineage>
        <taxon>Eukaryota</taxon>
        <taxon>Fungi</taxon>
        <taxon>Fungi incertae sedis</taxon>
        <taxon>Mucoromycota</taxon>
        <taxon>Glomeromycotina</taxon>
        <taxon>Glomeromycetes</taxon>
        <taxon>Diversisporales</taxon>
        <taxon>Gigasporaceae</taxon>
        <taxon>Gigaspora</taxon>
    </lineage>
</organism>
<accession>A0ABN7WNS9</accession>
<name>A0ABN7WNS9_GIGMA</name>